<dbReference type="RefSeq" id="WP_294182243.1">
    <property type="nucleotide sequence ID" value="NZ_JBGFFE010000002.1"/>
</dbReference>
<evidence type="ECO:0000256" key="1">
    <source>
        <dbReference type="ARBA" id="ARBA00022729"/>
    </source>
</evidence>
<evidence type="ECO:0000259" key="2">
    <source>
        <dbReference type="PROSITE" id="PS51109"/>
    </source>
</evidence>
<reference evidence="3 4" key="1">
    <citation type="submission" date="2024-08" db="EMBL/GenBank/DDBJ databases">
        <title>Clostridium lapicellarii sp. nov., and Clostridium renhuaiense sp. nov., two species isolated from the mud in a fermentation cellar used for producing sauce-flavour Chinese liquors.</title>
        <authorList>
            <person name="Yang F."/>
            <person name="Wang H."/>
            <person name="Chen L.Q."/>
            <person name="Zhou N."/>
            <person name="Lu J.J."/>
            <person name="Pu X.X."/>
            <person name="Wan B."/>
            <person name="Wang L."/>
            <person name="Liu S.J."/>
        </authorList>
    </citation>
    <scope>NUCLEOTIDE SEQUENCE [LARGE SCALE GENOMIC DNA]</scope>
    <source>
        <strain evidence="3 4">MT-113</strain>
    </source>
</reference>
<accession>A0ABV4DTX3</accession>
<dbReference type="InterPro" id="IPR011098">
    <property type="entry name" value="G5_dom"/>
</dbReference>
<dbReference type="Gene3D" id="2.20.230.10">
    <property type="entry name" value="Resuscitation-promoting factor rpfb"/>
    <property type="match status" value="1"/>
</dbReference>
<evidence type="ECO:0000313" key="4">
    <source>
        <dbReference type="Proteomes" id="UP001565220"/>
    </source>
</evidence>
<protein>
    <submittedName>
        <fullName evidence="3">3D domain-containing protein</fullName>
    </submittedName>
</protein>
<dbReference type="EMBL" id="JBGFFE010000002">
    <property type="protein sequence ID" value="MEY8762704.1"/>
    <property type="molecule type" value="Genomic_DNA"/>
</dbReference>
<dbReference type="PANTHER" id="PTHR39160">
    <property type="entry name" value="CELL WALL-BINDING PROTEIN YOCH"/>
    <property type="match status" value="1"/>
</dbReference>
<gene>
    <name evidence="3" type="ORF">AB8S09_03450</name>
</gene>
<evidence type="ECO:0000313" key="3">
    <source>
        <dbReference type="EMBL" id="MEY8762704.1"/>
    </source>
</evidence>
<dbReference type="PROSITE" id="PS51109">
    <property type="entry name" value="G5"/>
    <property type="match status" value="1"/>
</dbReference>
<dbReference type="Pfam" id="PF03990">
    <property type="entry name" value="DUF348"/>
    <property type="match status" value="2"/>
</dbReference>
<dbReference type="Pfam" id="PF06725">
    <property type="entry name" value="3D"/>
    <property type="match status" value="1"/>
</dbReference>
<keyword evidence="1" id="KW-0732">Signal</keyword>
<name>A0ABV4DTX3_9CLOT</name>
<dbReference type="CDD" id="cd22786">
    <property type="entry name" value="DPBB_YuiC-like"/>
    <property type="match status" value="1"/>
</dbReference>
<proteinExistence type="predicted"/>
<dbReference type="InterPro" id="IPR051933">
    <property type="entry name" value="Resuscitation_pf_RpfB"/>
</dbReference>
<dbReference type="Proteomes" id="UP001565220">
    <property type="component" value="Unassembled WGS sequence"/>
</dbReference>
<comment type="caution">
    <text evidence="3">The sequence shown here is derived from an EMBL/GenBank/DDBJ whole genome shotgun (WGS) entry which is preliminary data.</text>
</comment>
<organism evidence="3 4">
    <name type="scientific">Clostridium lapidicellarium</name>
    <dbReference type="NCBI Taxonomy" id="3240931"/>
    <lineage>
        <taxon>Bacteria</taxon>
        <taxon>Bacillati</taxon>
        <taxon>Bacillota</taxon>
        <taxon>Clostridia</taxon>
        <taxon>Eubacteriales</taxon>
        <taxon>Clostridiaceae</taxon>
        <taxon>Clostridium</taxon>
    </lineage>
</organism>
<dbReference type="InterPro" id="IPR007137">
    <property type="entry name" value="DUF348"/>
</dbReference>
<dbReference type="InterPro" id="IPR036908">
    <property type="entry name" value="RlpA-like_sf"/>
</dbReference>
<keyword evidence="4" id="KW-1185">Reference proteome</keyword>
<dbReference type="SMART" id="SM01208">
    <property type="entry name" value="G5"/>
    <property type="match status" value="1"/>
</dbReference>
<dbReference type="PANTHER" id="PTHR39160:SF4">
    <property type="entry name" value="RESUSCITATION-PROMOTING FACTOR RPFB"/>
    <property type="match status" value="1"/>
</dbReference>
<dbReference type="Pfam" id="PF07501">
    <property type="entry name" value="G5"/>
    <property type="match status" value="1"/>
</dbReference>
<feature type="domain" description="G5" evidence="2">
    <location>
        <begin position="151"/>
        <end position="231"/>
    </location>
</feature>
<dbReference type="InterPro" id="IPR010611">
    <property type="entry name" value="3D_dom"/>
</dbReference>
<dbReference type="Gene3D" id="2.40.40.10">
    <property type="entry name" value="RlpA-like domain"/>
    <property type="match status" value="1"/>
</dbReference>
<dbReference type="SUPFAM" id="SSF50685">
    <property type="entry name" value="Barwin-like endoglucanases"/>
    <property type="match status" value="1"/>
</dbReference>
<sequence length="348" mass="38680">MVEKFGTCLKKYFPRGPKIEMEFVISISLVILTLVMFNMRKTVTISVDGKNIKAVTLGHSYRKVLASNGIKIGPRDKVVPSLDSKVKDKSKLTIKRAVRVEVEVDGKKLSTESAEDSVEKLLKSENIRISNLDRVYPSREHAILRGMKIVVTRVQIKDLKESRAIKYETVLKNDAQIKYGDKKLLQEGQNGEKEIVTRVTYENGKEVSRKTMREIVKKEPVKKVVAVGTLTGNTLSRGESIDYARSVKMKATAYTADYQSTGKRPGDPAFGITASGTVARRDTEKYSSIAVDPRVIPLGTKLYVEGYGYAVAEDTGGAIKGNRVDLFFNSNSEASNWGVKWVDVYVIG</sequence>